<dbReference type="GO" id="GO:0005737">
    <property type="term" value="C:cytoplasm"/>
    <property type="evidence" value="ECO:0007669"/>
    <property type="project" value="TreeGrafter"/>
</dbReference>
<dbReference type="PROSITE" id="PS50030">
    <property type="entry name" value="UBA"/>
    <property type="match status" value="1"/>
</dbReference>
<dbReference type="SUPFAM" id="SSF47473">
    <property type="entry name" value="EF-hand"/>
    <property type="match status" value="3"/>
</dbReference>
<dbReference type="Gene3D" id="1.10.8.10">
    <property type="entry name" value="DNA helicase RuvA subunit, C-terminal domain"/>
    <property type="match status" value="1"/>
</dbReference>
<dbReference type="GO" id="GO:0006897">
    <property type="term" value="P:endocytosis"/>
    <property type="evidence" value="ECO:0007669"/>
    <property type="project" value="TreeGrafter"/>
</dbReference>
<feature type="compositionally biased region" description="Polar residues" evidence="1">
    <location>
        <begin position="412"/>
        <end position="434"/>
    </location>
</feature>
<feature type="domain" description="EH" evidence="3">
    <location>
        <begin position="292"/>
        <end position="381"/>
    </location>
</feature>
<evidence type="ECO:0000313" key="6">
    <source>
        <dbReference type="Proteomes" id="UP000283269"/>
    </source>
</evidence>
<feature type="region of interest" description="Disordered" evidence="1">
    <location>
        <begin position="811"/>
        <end position="927"/>
    </location>
</feature>
<dbReference type="Pfam" id="PF00627">
    <property type="entry name" value="UBA"/>
    <property type="match status" value="1"/>
</dbReference>
<dbReference type="PANTHER" id="PTHR11216:SF170">
    <property type="entry name" value="DYNAMIN ASSOCIATED PROTEIN 160, ISOFORM D"/>
    <property type="match status" value="1"/>
</dbReference>
<evidence type="ECO:0000259" key="4">
    <source>
        <dbReference type="PROSITE" id="PS50222"/>
    </source>
</evidence>
<feature type="domain" description="EF-hand" evidence="4">
    <location>
        <begin position="325"/>
        <end position="360"/>
    </location>
</feature>
<feature type="compositionally biased region" description="Basic residues" evidence="1">
    <location>
        <begin position="1187"/>
        <end position="1203"/>
    </location>
</feature>
<feature type="region of interest" description="Disordered" evidence="1">
    <location>
        <begin position="490"/>
        <end position="509"/>
    </location>
</feature>
<name>A0A409WHY0_PSICY</name>
<organism evidence="5 6">
    <name type="scientific">Psilocybe cyanescens</name>
    <dbReference type="NCBI Taxonomy" id="93625"/>
    <lineage>
        <taxon>Eukaryota</taxon>
        <taxon>Fungi</taxon>
        <taxon>Dikarya</taxon>
        <taxon>Basidiomycota</taxon>
        <taxon>Agaricomycotina</taxon>
        <taxon>Agaricomycetes</taxon>
        <taxon>Agaricomycetidae</taxon>
        <taxon>Agaricales</taxon>
        <taxon>Agaricineae</taxon>
        <taxon>Strophariaceae</taxon>
        <taxon>Psilocybe</taxon>
    </lineage>
</organism>
<dbReference type="AlphaFoldDB" id="A0A409WHY0"/>
<dbReference type="PANTHER" id="PTHR11216">
    <property type="entry name" value="EH DOMAIN"/>
    <property type="match status" value="1"/>
</dbReference>
<feature type="domain" description="EH" evidence="3">
    <location>
        <begin position="11"/>
        <end position="95"/>
    </location>
</feature>
<feature type="compositionally biased region" description="Basic and acidic residues" evidence="1">
    <location>
        <begin position="459"/>
        <end position="470"/>
    </location>
</feature>
<feature type="compositionally biased region" description="Polar residues" evidence="1">
    <location>
        <begin position="490"/>
        <end position="501"/>
    </location>
</feature>
<dbReference type="Gene3D" id="1.10.238.10">
    <property type="entry name" value="EF-hand"/>
    <property type="match status" value="3"/>
</dbReference>
<dbReference type="InterPro" id="IPR015940">
    <property type="entry name" value="UBA"/>
</dbReference>
<feature type="region of interest" description="Disordered" evidence="1">
    <location>
        <begin position="1135"/>
        <end position="1234"/>
    </location>
</feature>
<dbReference type="InParanoid" id="A0A409WHY0"/>
<dbReference type="PROSITE" id="PS50031">
    <property type="entry name" value="EH"/>
    <property type="match status" value="3"/>
</dbReference>
<dbReference type="SUPFAM" id="SSF46934">
    <property type="entry name" value="UBA-like"/>
    <property type="match status" value="1"/>
</dbReference>
<dbReference type="SMART" id="SM00027">
    <property type="entry name" value="EH"/>
    <property type="match status" value="3"/>
</dbReference>
<dbReference type="InterPro" id="IPR002048">
    <property type="entry name" value="EF_hand_dom"/>
</dbReference>
<dbReference type="GO" id="GO:0005886">
    <property type="term" value="C:plasma membrane"/>
    <property type="evidence" value="ECO:0007669"/>
    <property type="project" value="TreeGrafter"/>
</dbReference>
<feature type="compositionally biased region" description="Acidic residues" evidence="1">
    <location>
        <begin position="878"/>
        <end position="893"/>
    </location>
</feature>
<proteinExistence type="predicted"/>
<evidence type="ECO:0000259" key="3">
    <source>
        <dbReference type="PROSITE" id="PS50031"/>
    </source>
</evidence>
<dbReference type="SMART" id="SM00165">
    <property type="entry name" value="UBA"/>
    <property type="match status" value="1"/>
</dbReference>
<dbReference type="Pfam" id="PF12763">
    <property type="entry name" value="EH"/>
    <property type="match status" value="3"/>
</dbReference>
<evidence type="ECO:0000313" key="5">
    <source>
        <dbReference type="EMBL" id="PPQ78148.1"/>
    </source>
</evidence>
<feature type="compositionally biased region" description="Polar residues" evidence="1">
    <location>
        <begin position="385"/>
        <end position="398"/>
    </location>
</feature>
<feature type="compositionally biased region" description="Polar residues" evidence="1">
    <location>
        <begin position="819"/>
        <end position="830"/>
    </location>
</feature>
<comment type="caution">
    <text evidence="5">The sequence shown here is derived from an EMBL/GenBank/DDBJ whole genome shotgun (WGS) entry which is preliminary data.</text>
</comment>
<feature type="compositionally biased region" description="Low complexity" evidence="1">
    <location>
        <begin position="840"/>
        <end position="862"/>
    </location>
</feature>
<sequence length="1271" mass="134804">MSTNFSPTPAELAIVSQIFASADPQKLGVLTGDVAVRVFGGAKLPPTVLGEIWNISDEDNKGWLPKKGVAIAVRLIGWAQKGEKITQALTNKAGPLAVIEGINTVSQQTTGMSLSKSPPPAAFPPLSPQDKAKFQNMFFKNGPSNGLLSGEKARDIFVKSKLSNEQLLQIWNLADTQDRGALDATDFTIGMYFIQGVMTGKISFIPTSLPPGLYQQAGGLTNNGSVHSNMTGNSGSFSPINSTFPPQHTGQSHMLQPDYTGGAFKAPTLPARPQATGQGNGRAPEWDVTPAEKASADQFFETLDTQKKGYIEGEVAVPFMLKSNLPEEVLAQVWDLADINNDGCLTKDGFAVAMHLIKKKLAGKDIPASLPPSLVPPSARAAVSGSSPFSPTTQTHQPEQPAVDLFSFDDTPPSSAGPTQTLTFSPSLQPQYTGAFQAPPVKHTSEPDPFTVPSFSTSPHRDLLSDDDVHATASPPLHDQSAEIGNLKNQLQSTNKSLSSAKQEREGLEQALANQAAQLSTFQTQLSSAKAAYETEVNLLATLKERRANQVADIQKTREELIRAESDLSAIRVEKTEIEGAFLRDKEEARDLHKRMIEVGQQAEALKADVEKVKKEAKQQKGLLAIARKQLSTKEAEKAKAEKEHEDAVAELTTVTTEKEGVEAEITGIEADIANFSAAVEARHTPSFSPTGSLGFAAAQPLPVSPEIASPQSVKSNNPFERLAMSSGNSSPRFQSPFQPLASSILSSPSISVNASSFVPSAAPIESGQEASKSIEGIPTTTEDHPTELSYLADDATINTIDSVLSPGTANGTEYFMTPPTSAQDDTNLNPVDKFPSLDSIPAPIALPSSSEAAPAKPATDPAPDHHETDLNAQLQELDVDGSDSDSDSDDDVPLGTRVNANGKAPVVSAQKDKPAPAANVSFDDIFGSDEPKDNTLNNSFDNTFDSVFDTSNAAPHDTILHPAERPNHLEATKPAEVKPEVAGVNEFDQTLTKLPSSTTATPATFSFDTAFDDNFDFASASKANDFPTAPLINEPKEPVHSSAFDDAFGTSPAAPALSAVSAPQPATVAQPAMSGANNVPSFGTSFDEAFSGFDSVTAPKLDDKPFTAPPSVITNVPSSLQSVPGSFLSSPVPISPKAVAPSPRPADLTSSPTRERSPPPRMVSPKPRLSSSSSKETHEKPQPAARHSKLSIRLPFGKKKKHSEPLPAASTHLTPPVEEPQRTGTPASEDDVEPVKQLTAMGFSRTQAVDALEKYGYDVQKALNSLLGGQ</sequence>
<evidence type="ECO:0000259" key="2">
    <source>
        <dbReference type="PROSITE" id="PS50030"/>
    </source>
</evidence>
<feature type="domain" description="EH" evidence="3">
    <location>
        <begin position="130"/>
        <end position="215"/>
    </location>
</feature>
<gene>
    <name evidence="5" type="ORF">CVT25_015481</name>
</gene>
<dbReference type="STRING" id="93625.A0A409WHY0"/>
<dbReference type="GO" id="GO:0005509">
    <property type="term" value="F:calcium ion binding"/>
    <property type="evidence" value="ECO:0007669"/>
    <property type="project" value="InterPro"/>
</dbReference>
<dbReference type="InterPro" id="IPR009060">
    <property type="entry name" value="UBA-like_sf"/>
</dbReference>
<dbReference type="Proteomes" id="UP000283269">
    <property type="component" value="Unassembled WGS sequence"/>
</dbReference>
<reference evidence="5 6" key="1">
    <citation type="journal article" date="2018" name="Evol. Lett.">
        <title>Horizontal gene cluster transfer increased hallucinogenic mushroom diversity.</title>
        <authorList>
            <person name="Reynolds H.T."/>
            <person name="Vijayakumar V."/>
            <person name="Gluck-Thaler E."/>
            <person name="Korotkin H.B."/>
            <person name="Matheny P.B."/>
            <person name="Slot J.C."/>
        </authorList>
    </citation>
    <scope>NUCLEOTIDE SEQUENCE [LARGE SCALE GENOMIC DNA]</scope>
    <source>
        <strain evidence="5 6">2631</strain>
    </source>
</reference>
<evidence type="ECO:0000256" key="1">
    <source>
        <dbReference type="SAM" id="MobiDB-lite"/>
    </source>
</evidence>
<feature type="region of interest" description="Disordered" evidence="1">
    <location>
        <begin position="372"/>
        <end position="480"/>
    </location>
</feature>
<dbReference type="GO" id="GO:0016197">
    <property type="term" value="P:endosomal transport"/>
    <property type="evidence" value="ECO:0007669"/>
    <property type="project" value="TreeGrafter"/>
</dbReference>
<dbReference type="CDD" id="cd00052">
    <property type="entry name" value="EH"/>
    <property type="match status" value="3"/>
</dbReference>
<dbReference type="PROSITE" id="PS50222">
    <property type="entry name" value="EF_HAND_2"/>
    <property type="match status" value="1"/>
</dbReference>
<feature type="domain" description="UBA" evidence="2">
    <location>
        <begin position="1229"/>
        <end position="1270"/>
    </location>
</feature>
<dbReference type="CDD" id="cd14270">
    <property type="entry name" value="UBA"/>
    <property type="match status" value="1"/>
</dbReference>
<accession>A0A409WHY0</accession>
<dbReference type="OrthoDB" id="524326at2759"/>
<protein>
    <submittedName>
        <fullName evidence="5">Uncharacterized protein</fullName>
    </submittedName>
</protein>
<dbReference type="EMBL" id="NHYD01003425">
    <property type="protein sequence ID" value="PPQ78148.1"/>
    <property type="molecule type" value="Genomic_DNA"/>
</dbReference>
<dbReference type="InterPro" id="IPR011992">
    <property type="entry name" value="EF-hand-dom_pair"/>
</dbReference>
<dbReference type="InterPro" id="IPR000261">
    <property type="entry name" value="EH_dom"/>
</dbReference>
<keyword evidence="6" id="KW-1185">Reference proteome</keyword>